<feature type="domain" description="N-acetyltransferase" evidence="3">
    <location>
        <begin position="6"/>
        <end position="142"/>
    </location>
</feature>
<dbReference type="CDD" id="cd04301">
    <property type="entry name" value="NAT_SF"/>
    <property type="match status" value="1"/>
</dbReference>
<keyword evidence="2 4" id="KW-0012">Acyltransferase</keyword>
<dbReference type="PANTHER" id="PTHR43800">
    <property type="entry name" value="PEPTIDYL-LYSINE N-ACETYLTRANSFERASE YJAB"/>
    <property type="match status" value="1"/>
</dbReference>
<dbReference type="PANTHER" id="PTHR43800:SF1">
    <property type="entry name" value="PEPTIDYL-LYSINE N-ACETYLTRANSFERASE YJAB"/>
    <property type="match status" value="1"/>
</dbReference>
<dbReference type="OrthoDB" id="7205533at2"/>
<dbReference type="PROSITE" id="PS51186">
    <property type="entry name" value="GNAT"/>
    <property type="match status" value="1"/>
</dbReference>
<organism evidence="4 5">
    <name type="scientific">Pseudooceanicola marinus</name>
    <dbReference type="NCBI Taxonomy" id="396013"/>
    <lineage>
        <taxon>Bacteria</taxon>
        <taxon>Pseudomonadati</taxon>
        <taxon>Pseudomonadota</taxon>
        <taxon>Alphaproteobacteria</taxon>
        <taxon>Rhodobacterales</taxon>
        <taxon>Paracoccaceae</taxon>
        <taxon>Pseudooceanicola</taxon>
    </lineage>
</organism>
<dbReference type="AlphaFoldDB" id="A0A1X6YST4"/>
<gene>
    <name evidence="4" type="primary">yjaB</name>
    <name evidence="4" type="ORF">PSM7751_01239</name>
</gene>
<dbReference type="EC" id="2.3.1.-" evidence="4"/>
<reference evidence="4 5" key="1">
    <citation type="submission" date="2017-03" db="EMBL/GenBank/DDBJ databases">
        <authorList>
            <person name="Afonso C.L."/>
            <person name="Miller P.J."/>
            <person name="Scott M.A."/>
            <person name="Spackman E."/>
            <person name="Goraichik I."/>
            <person name="Dimitrov K.M."/>
            <person name="Suarez D.L."/>
            <person name="Swayne D.E."/>
        </authorList>
    </citation>
    <scope>NUCLEOTIDE SEQUENCE [LARGE SCALE GENOMIC DNA]</scope>
    <source>
        <strain evidence="4 5">CECT 7751</strain>
    </source>
</reference>
<name>A0A1X6YST4_9RHOB</name>
<keyword evidence="1 4" id="KW-0808">Transferase</keyword>
<accession>A0A1X6YST4</accession>
<dbReference type="InterPro" id="IPR016181">
    <property type="entry name" value="Acyl_CoA_acyltransferase"/>
</dbReference>
<dbReference type="EMBL" id="FWFN01000002">
    <property type="protein sequence ID" value="SLN29758.1"/>
    <property type="molecule type" value="Genomic_DNA"/>
</dbReference>
<evidence type="ECO:0000313" key="5">
    <source>
        <dbReference type="Proteomes" id="UP000193963"/>
    </source>
</evidence>
<dbReference type="SUPFAM" id="SSF55729">
    <property type="entry name" value="Acyl-CoA N-acyltransferases (Nat)"/>
    <property type="match status" value="1"/>
</dbReference>
<sequence length="150" mass="16949">MHPSPLLIRPFDKATDIAPLSDIWFDASLLAHPFLGSARLTRQRKLIENHYLPMADTSVACRGGRPVGFISLLDTHIGGLFVAPRHQGQGTGRQLIAQARARNRRLSLDVYTSNVQAMRFYTALGFREVRRRDSDDEGLPFENARLEWHA</sequence>
<evidence type="ECO:0000313" key="4">
    <source>
        <dbReference type="EMBL" id="SLN29758.1"/>
    </source>
</evidence>
<keyword evidence="5" id="KW-1185">Reference proteome</keyword>
<proteinExistence type="predicted"/>
<dbReference type="Proteomes" id="UP000193963">
    <property type="component" value="Unassembled WGS sequence"/>
</dbReference>
<dbReference type="InterPro" id="IPR000182">
    <property type="entry name" value="GNAT_dom"/>
</dbReference>
<dbReference type="GO" id="GO:0016747">
    <property type="term" value="F:acyltransferase activity, transferring groups other than amino-acyl groups"/>
    <property type="evidence" value="ECO:0007669"/>
    <property type="project" value="InterPro"/>
</dbReference>
<evidence type="ECO:0000256" key="2">
    <source>
        <dbReference type="ARBA" id="ARBA00023315"/>
    </source>
</evidence>
<dbReference type="Gene3D" id="3.40.630.30">
    <property type="match status" value="1"/>
</dbReference>
<dbReference type="Pfam" id="PF13508">
    <property type="entry name" value="Acetyltransf_7"/>
    <property type="match status" value="1"/>
</dbReference>
<evidence type="ECO:0000256" key="1">
    <source>
        <dbReference type="ARBA" id="ARBA00022679"/>
    </source>
</evidence>
<protein>
    <submittedName>
        <fullName evidence="4">Putative N-acetyltransferase YjaB</fullName>
        <ecNumber evidence="4">2.3.1.-</ecNumber>
    </submittedName>
</protein>
<evidence type="ECO:0000259" key="3">
    <source>
        <dbReference type="PROSITE" id="PS51186"/>
    </source>
</evidence>
<dbReference type="RefSeq" id="WP_085887116.1">
    <property type="nucleotide sequence ID" value="NZ_FWFN01000002.1"/>
</dbReference>